<dbReference type="SUPFAM" id="SSF46689">
    <property type="entry name" value="Homeodomain-like"/>
    <property type="match status" value="1"/>
</dbReference>
<organism evidence="7 8">
    <name type="scientific">Amycolatopsis pigmentata</name>
    <dbReference type="NCBI Taxonomy" id="450801"/>
    <lineage>
        <taxon>Bacteria</taxon>
        <taxon>Bacillati</taxon>
        <taxon>Actinomycetota</taxon>
        <taxon>Actinomycetes</taxon>
        <taxon>Pseudonocardiales</taxon>
        <taxon>Pseudonocardiaceae</taxon>
        <taxon>Amycolatopsis</taxon>
    </lineage>
</organism>
<evidence type="ECO:0000256" key="5">
    <source>
        <dbReference type="PROSITE-ProRule" id="PRU00335"/>
    </source>
</evidence>
<dbReference type="Pfam" id="PF00440">
    <property type="entry name" value="TetR_N"/>
    <property type="match status" value="1"/>
</dbReference>
<proteinExistence type="predicted"/>
<evidence type="ECO:0000313" key="8">
    <source>
        <dbReference type="Proteomes" id="UP001597417"/>
    </source>
</evidence>
<keyword evidence="8" id="KW-1185">Reference proteome</keyword>
<accession>A0ABW5FR72</accession>
<dbReference type="InterPro" id="IPR023772">
    <property type="entry name" value="DNA-bd_HTH_TetR-type_CS"/>
</dbReference>
<reference evidence="8" key="1">
    <citation type="journal article" date="2019" name="Int. J. Syst. Evol. Microbiol.">
        <title>The Global Catalogue of Microorganisms (GCM) 10K type strain sequencing project: providing services to taxonomists for standard genome sequencing and annotation.</title>
        <authorList>
            <consortium name="The Broad Institute Genomics Platform"/>
            <consortium name="The Broad Institute Genome Sequencing Center for Infectious Disease"/>
            <person name="Wu L."/>
            <person name="Ma J."/>
        </authorList>
    </citation>
    <scope>NUCLEOTIDE SEQUENCE [LARGE SCALE GENOMIC DNA]</scope>
    <source>
        <strain evidence="8">CGMCC 4.7645</strain>
    </source>
</reference>
<dbReference type="PROSITE" id="PS50977">
    <property type="entry name" value="HTH_TETR_2"/>
    <property type="match status" value="1"/>
</dbReference>
<feature type="DNA-binding region" description="H-T-H motif" evidence="5">
    <location>
        <begin position="33"/>
        <end position="52"/>
    </location>
</feature>
<keyword evidence="4" id="KW-0804">Transcription</keyword>
<dbReference type="PANTHER" id="PTHR30055:SF226">
    <property type="entry name" value="HTH-TYPE TRANSCRIPTIONAL REGULATOR PKSA"/>
    <property type="match status" value="1"/>
</dbReference>
<name>A0ABW5FR72_9PSEU</name>
<dbReference type="Gene3D" id="1.10.357.10">
    <property type="entry name" value="Tetracycline Repressor, domain 2"/>
    <property type="match status" value="1"/>
</dbReference>
<dbReference type="Pfam" id="PF13977">
    <property type="entry name" value="TetR_C_6"/>
    <property type="match status" value="1"/>
</dbReference>
<keyword evidence="2" id="KW-0805">Transcription regulation</keyword>
<keyword evidence="3 5" id="KW-0238">DNA-binding</keyword>
<sequence length="191" mass="20399">MPKVSPEYRESRRQEILHAARALFAKQGFAGTSMSDLVSATGLSIGALYRYFPSKTDLVMAVVEGRDGTVDGSYDDSESPGELLSRLLCYVAPGTPAGTSQARLTAQIWGDAAVNPGFAAKVRERHGALVDQLAGRLRATRRKRTAGHRDESALAEVLLAALIGFAALVATESPVDPQAFERTLLQLLADA</sequence>
<dbReference type="InterPro" id="IPR001647">
    <property type="entry name" value="HTH_TetR"/>
</dbReference>
<gene>
    <name evidence="7" type="ORF">ACFSXZ_10220</name>
</gene>
<dbReference type="EMBL" id="JBHUKR010000006">
    <property type="protein sequence ID" value="MFD2416699.1"/>
    <property type="molecule type" value="Genomic_DNA"/>
</dbReference>
<dbReference type="InterPro" id="IPR039538">
    <property type="entry name" value="BetI_C"/>
</dbReference>
<evidence type="ECO:0000256" key="2">
    <source>
        <dbReference type="ARBA" id="ARBA00023015"/>
    </source>
</evidence>
<dbReference type="InterPro" id="IPR009057">
    <property type="entry name" value="Homeodomain-like_sf"/>
</dbReference>
<dbReference type="PROSITE" id="PS01081">
    <property type="entry name" value="HTH_TETR_1"/>
    <property type="match status" value="1"/>
</dbReference>
<dbReference type="RefSeq" id="WP_378263729.1">
    <property type="nucleotide sequence ID" value="NZ_JBHUKR010000006.1"/>
</dbReference>
<evidence type="ECO:0000256" key="1">
    <source>
        <dbReference type="ARBA" id="ARBA00022491"/>
    </source>
</evidence>
<keyword evidence="1" id="KW-0678">Repressor</keyword>
<dbReference type="InterPro" id="IPR036271">
    <property type="entry name" value="Tet_transcr_reg_TetR-rel_C_sf"/>
</dbReference>
<comment type="caution">
    <text evidence="7">The sequence shown here is derived from an EMBL/GenBank/DDBJ whole genome shotgun (WGS) entry which is preliminary data.</text>
</comment>
<evidence type="ECO:0000256" key="3">
    <source>
        <dbReference type="ARBA" id="ARBA00023125"/>
    </source>
</evidence>
<feature type="domain" description="HTH tetR-type" evidence="6">
    <location>
        <begin position="10"/>
        <end position="70"/>
    </location>
</feature>
<dbReference type="Proteomes" id="UP001597417">
    <property type="component" value="Unassembled WGS sequence"/>
</dbReference>
<dbReference type="PANTHER" id="PTHR30055">
    <property type="entry name" value="HTH-TYPE TRANSCRIPTIONAL REGULATOR RUTR"/>
    <property type="match status" value="1"/>
</dbReference>
<evidence type="ECO:0000313" key="7">
    <source>
        <dbReference type="EMBL" id="MFD2416699.1"/>
    </source>
</evidence>
<dbReference type="SUPFAM" id="SSF48498">
    <property type="entry name" value="Tetracyclin repressor-like, C-terminal domain"/>
    <property type="match status" value="1"/>
</dbReference>
<protein>
    <submittedName>
        <fullName evidence="7">TetR/AcrR family transcriptional regulator</fullName>
    </submittedName>
</protein>
<dbReference type="InterPro" id="IPR050109">
    <property type="entry name" value="HTH-type_TetR-like_transc_reg"/>
</dbReference>
<evidence type="ECO:0000259" key="6">
    <source>
        <dbReference type="PROSITE" id="PS50977"/>
    </source>
</evidence>
<evidence type="ECO:0000256" key="4">
    <source>
        <dbReference type="ARBA" id="ARBA00023163"/>
    </source>
</evidence>
<dbReference type="PRINTS" id="PR00455">
    <property type="entry name" value="HTHTETR"/>
</dbReference>